<feature type="transmembrane region" description="Helical" evidence="1">
    <location>
        <begin position="50"/>
        <end position="70"/>
    </location>
</feature>
<dbReference type="PANTHER" id="PTHR34473:SF3">
    <property type="entry name" value="TRANSMEMBRANE PROTEIN-RELATED"/>
    <property type="match status" value="1"/>
</dbReference>
<keyword evidence="1" id="KW-1133">Transmembrane helix</keyword>
<evidence type="ECO:0000259" key="2">
    <source>
        <dbReference type="Pfam" id="PF03703"/>
    </source>
</evidence>
<dbReference type="AlphaFoldDB" id="A0A1Q5PVE6"/>
<comment type="caution">
    <text evidence="3">The sequence shown here is derived from an EMBL/GenBank/DDBJ whole genome shotgun (WGS) entry which is preliminary data.</text>
</comment>
<evidence type="ECO:0000313" key="3">
    <source>
        <dbReference type="EMBL" id="OKL51476.1"/>
    </source>
</evidence>
<accession>A0A1Q5PVE6</accession>
<feature type="domain" description="YdbS-like PH" evidence="2">
    <location>
        <begin position="76"/>
        <end position="149"/>
    </location>
</feature>
<dbReference type="PANTHER" id="PTHR34473">
    <property type="entry name" value="UPF0699 TRANSMEMBRANE PROTEIN YDBS"/>
    <property type="match status" value="1"/>
</dbReference>
<sequence>MGAGGDPCAPHNLRWQPVSSRLIPVRLVAIWLTLLLFAAPFLILGITVDGWFFFGAAVLALLGLWLSYLVPRQVHAMGYAETPDEFIFRRGVLFQRLTIVPYGRMQYVDISRGPIARYFGIAELKLHTAAAATDLTINGLPEAETNRLRVKLTELGEAKLAGL</sequence>
<proteinExistence type="predicted"/>
<dbReference type="Proteomes" id="UP000185612">
    <property type="component" value="Unassembled WGS sequence"/>
</dbReference>
<keyword evidence="1" id="KW-0472">Membrane</keyword>
<dbReference type="STRING" id="52770.BSZ40_07690"/>
<keyword evidence="1" id="KW-0812">Transmembrane</keyword>
<dbReference type="EMBL" id="MQVS01000007">
    <property type="protein sequence ID" value="OKL51476.1"/>
    <property type="molecule type" value="Genomic_DNA"/>
</dbReference>
<protein>
    <recommendedName>
        <fullName evidence="2">YdbS-like PH domain-containing protein</fullName>
    </recommendedName>
</protein>
<organism evidence="3 4">
    <name type="scientific">Buchananella hordeovulneris</name>
    <dbReference type="NCBI Taxonomy" id="52770"/>
    <lineage>
        <taxon>Bacteria</taxon>
        <taxon>Bacillati</taxon>
        <taxon>Actinomycetota</taxon>
        <taxon>Actinomycetes</taxon>
        <taxon>Actinomycetales</taxon>
        <taxon>Actinomycetaceae</taxon>
        <taxon>Buchananella</taxon>
    </lineage>
</organism>
<dbReference type="InterPro" id="IPR005182">
    <property type="entry name" value="YdbS-like_PH"/>
</dbReference>
<gene>
    <name evidence="3" type="ORF">BSZ40_07690</name>
</gene>
<reference evidence="4" key="1">
    <citation type="submission" date="2016-12" db="EMBL/GenBank/DDBJ databases">
        <authorList>
            <person name="Meng X."/>
        </authorList>
    </citation>
    <scope>NUCLEOTIDE SEQUENCE [LARGE SCALE GENOMIC DNA]</scope>
    <source>
        <strain evidence="4">DSM 20732</strain>
    </source>
</reference>
<dbReference type="InParanoid" id="A0A1Q5PVE6"/>
<dbReference type="Pfam" id="PF03703">
    <property type="entry name" value="bPH_2"/>
    <property type="match status" value="1"/>
</dbReference>
<keyword evidence="4" id="KW-1185">Reference proteome</keyword>
<feature type="transmembrane region" description="Helical" evidence="1">
    <location>
        <begin position="23"/>
        <end position="44"/>
    </location>
</feature>
<evidence type="ECO:0000256" key="1">
    <source>
        <dbReference type="SAM" id="Phobius"/>
    </source>
</evidence>
<name>A0A1Q5PVE6_9ACTO</name>
<evidence type="ECO:0000313" key="4">
    <source>
        <dbReference type="Proteomes" id="UP000185612"/>
    </source>
</evidence>